<sequence>MALGHEELRVRWALQKDHKDDNAPTTQIFVGGLGSDVNDKLLLSAFLPFGCIDARVMWDHNTGQTKGYGFVTFR</sequence>
<dbReference type="Proteomes" id="UP001314263">
    <property type="component" value="Unassembled WGS sequence"/>
</dbReference>
<evidence type="ECO:0000313" key="4">
    <source>
        <dbReference type="EMBL" id="CAK0732957.1"/>
    </source>
</evidence>
<dbReference type="Gene3D" id="3.30.70.330">
    <property type="match status" value="1"/>
</dbReference>
<evidence type="ECO:0000259" key="3">
    <source>
        <dbReference type="PROSITE" id="PS50102"/>
    </source>
</evidence>
<proteinExistence type="predicted"/>
<dbReference type="PANTHER" id="PTHR47640">
    <property type="entry name" value="TRNA SELENOCYSTEINE 1-ASSOCIATED PROTEIN 1-RELATED-RELATED"/>
    <property type="match status" value="1"/>
</dbReference>
<dbReference type="PROSITE" id="PS50102">
    <property type="entry name" value="RRM"/>
    <property type="match status" value="1"/>
</dbReference>
<dbReference type="AlphaFoldDB" id="A0AAV1HSG0"/>
<dbReference type="EMBL" id="CAUYUE010000001">
    <property type="protein sequence ID" value="CAK0732957.1"/>
    <property type="molecule type" value="Genomic_DNA"/>
</dbReference>
<evidence type="ECO:0000256" key="1">
    <source>
        <dbReference type="ARBA" id="ARBA00022884"/>
    </source>
</evidence>
<accession>A0AAV1HSG0</accession>
<protein>
    <recommendedName>
        <fullName evidence="3">RRM domain-containing protein</fullName>
    </recommendedName>
</protein>
<gene>
    <name evidence="4" type="ORF">CVIRNUC_000206</name>
</gene>
<feature type="domain" description="RRM" evidence="3">
    <location>
        <begin position="26"/>
        <end position="74"/>
    </location>
</feature>
<comment type="caution">
    <text evidence="4">The sequence shown here is derived from an EMBL/GenBank/DDBJ whole genome shotgun (WGS) entry which is preliminary data.</text>
</comment>
<dbReference type="Pfam" id="PF00076">
    <property type="entry name" value="RRM_1"/>
    <property type="match status" value="1"/>
</dbReference>
<dbReference type="InterPro" id="IPR050825">
    <property type="entry name" value="RBM42_RBP45_47-like"/>
</dbReference>
<dbReference type="GO" id="GO:0003729">
    <property type="term" value="F:mRNA binding"/>
    <property type="evidence" value="ECO:0007669"/>
    <property type="project" value="InterPro"/>
</dbReference>
<dbReference type="PANTHER" id="PTHR47640:SF5">
    <property type="entry name" value="RRM DOMAIN-CONTAINING PROTEIN"/>
    <property type="match status" value="1"/>
</dbReference>
<reference evidence="4 5" key="1">
    <citation type="submission" date="2023-10" db="EMBL/GenBank/DDBJ databases">
        <authorList>
            <person name="Maclean D."/>
            <person name="Macfadyen A."/>
        </authorList>
    </citation>
    <scope>NUCLEOTIDE SEQUENCE [LARGE SCALE GENOMIC DNA]</scope>
</reference>
<dbReference type="InterPro" id="IPR012677">
    <property type="entry name" value="Nucleotide-bd_a/b_plait_sf"/>
</dbReference>
<dbReference type="InterPro" id="IPR000504">
    <property type="entry name" value="RRM_dom"/>
</dbReference>
<evidence type="ECO:0000313" key="5">
    <source>
        <dbReference type="Proteomes" id="UP001314263"/>
    </source>
</evidence>
<name>A0AAV1HSG0_9CHLO</name>
<keyword evidence="1 2" id="KW-0694">RNA-binding</keyword>
<organism evidence="4 5">
    <name type="scientific">Coccomyxa viridis</name>
    <dbReference type="NCBI Taxonomy" id="1274662"/>
    <lineage>
        <taxon>Eukaryota</taxon>
        <taxon>Viridiplantae</taxon>
        <taxon>Chlorophyta</taxon>
        <taxon>core chlorophytes</taxon>
        <taxon>Trebouxiophyceae</taxon>
        <taxon>Trebouxiophyceae incertae sedis</taxon>
        <taxon>Coccomyxaceae</taxon>
        <taxon>Coccomyxa</taxon>
    </lineage>
</organism>
<dbReference type="InterPro" id="IPR035979">
    <property type="entry name" value="RBD_domain_sf"/>
</dbReference>
<keyword evidence="5" id="KW-1185">Reference proteome</keyword>
<dbReference type="SUPFAM" id="SSF54928">
    <property type="entry name" value="RNA-binding domain, RBD"/>
    <property type="match status" value="1"/>
</dbReference>
<evidence type="ECO:0000256" key="2">
    <source>
        <dbReference type="PROSITE-ProRule" id="PRU00176"/>
    </source>
</evidence>